<feature type="compositionally biased region" description="Polar residues" evidence="1">
    <location>
        <begin position="336"/>
        <end position="361"/>
    </location>
</feature>
<organism evidence="2 3">
    <name type="scientific">Mya arenaria</name>
    <name type="common">Soft-shell clam</name>
    <dbReference type="NCBI Taxonomy" id="6604"/>
    <lineage>
        <taxon>Eukaryota</taxon>
        <taxon>Metazoa</taxon>
        <taxon>Spiralia</taxon>
        <taxon>Lophotrochozoa</taxon>
        <taxon>Mollusca</taxon>
        <taxon>Bivalvia</taxon>
        <taxon>Autobranchia</taxon>
        <taxon>Heteroconchia</taxon>
        <taxon>Euheterodonta</taxon>
        <taxon>Imparidentia</taxon>
        <taxon>Neoheterodontei</taxon>
        <taxon>Myida</taxon>
        <taxon>Myoidea</taxon>
        <taxon>Myidae</taxon>
        <taxon>Mya</taxon>
    </lineage>
</organism>
<dbReference type="Proteomes" id="UP001164746">
    <property type="component" value="Chromosome 11"/>
</dbReference>
<reference evidence="2" key="1">
    <citation type="submission" date="2022-11" db="EMBL/GenBank/DDBJ databases">
        <title>Centuries of genome instability and evolution in soft-shell clam transmissible cancer (bioRxiv).</title>
        <authorList>
            <person name="Hart S.F.M."/>
            <person name="Yonemitsu M.A."/>
            <person name="Giersch R.M."/>
            <person name="Beal B.F."/>
            <person name="Arriagada G."/>
            <person name="Davis B.W."/>
            <person name="Ostrander E.A."/>
            <person name="Goff S.P."/>
            <person name="Metzger M.J."/>
        </authorList>
    </citation>
    <scope>NUCLEOTIDE SEQUENCE</scope>
    <source>
        <strain evidence="2">MELC-2E11</strain>
        <tissue evidence="2">Siphon/mantle</tissue>
    </source>
</reference>
<sequence>MKTRQESNRRKLKRPKPTEEDTLNTSSAAKETVIKTPQIKTPRGVRRNAVRTTPGRDEIVFSQNFDSQAVVGWDCNSPLNVGRVHRGGDGQDVSDLLKLIADEDEGSLPQGNTPPLLGAWKVGASKEDGTTEDNNNEHCAEADNELEDVTEDAETEPINDNRVVLNVSGDLFDTTKVEKPSVGNAPVKTENHWANKVPVRVSPRLQKKIEVKTGTNVISPIDANFENVVQGASKISTDVLNCAQTDVNEDDWSDDELFEEDSFIIKATQIPGEEKNFNSPVFGIKRKSSNATDLPKNPMVAFSEDLFGDDDMLGDDGLTEPEIMAMLDEVEFQATQQLSQKRTSTESVKSLTGSQESTLRLQPQAVKPSETSLPNSPAETIQPSSQGSNGNSPAKNSQTKYSPEEIERKKQLALQKRRLKIHK</sequence>
<feature type="region of interest" description="Disordered" evidence="1">
    <location>
        <begin position="1"/>
        <end position="52"/>
    </location>
</feature>
<keyword evidence="3" id="KW-1185">Reference proteome</keyword>
<accession>A0ABY7FAI9</accession>
<proteinExistence type="predicted"/>
<dbReference type="EMBL" id="CP111022">
    <property type="protein sequence ID" value="WAR19183.1"/>
    <property type="molecule type" value="Genomic_DNA"/>
</dbReference>
<evidence type="ECO:0000256" key="1">
    <source>
        <dbReference type="SAM" id="MobiDB-lite"/>
    </source>
</evidence>
<feature type="compositionally biased region" description="Polar residues" evidence="1">
    <location>
        <begin position="369"/>
        <end position="401"/>
    </location>
</feature>
<feature type="region of interest" description="Disordered" evidence="1">
    <location>
        <begin position="336"/>
        <end position="423"/>
    </location>
</feature>
<protein>
    <submittedName>
        <fullName evidence="2">Uncharacterized protein</fullName>
    </submittedName>
</protein>
<gene>
    <name evidence="2" type="ORF">MAR_001021</name>
</gene>
<name>A0ABY7FAI9_MYAAR</name>
<evidence type="ECO:0000313" key="2">
    <source>
        <dbReference type="EMBL" id="WAR19183.1"/>
    </source>
</evidence>
<evidence type="ECO:0000313" key="3">
    <source>
        <dbReference type="Proteomes" id="UP001164746"/>
    </source>
</evidence>